<accession>A0A7J6PMR8</accession>
<evidence type="ECO:0000313" key="7">
    <source>
        <dbReference type="EMBL" id="KAF4697434.1"/>
    </source>
</evidence>
<evidence type="ECO:0000259" key="6">
    <source>
        <dbReference type="PROSITE" id="PS50850"/>
    </source>
</evidence>
<evidence type="ECO:0000256" key="1">
    <source>
        <dbReference type="ARBA" id="ARBA00004141"/>
    </source>
</evidence>
<dbReference type="SUPFAM" id="SSF103473">
    <property type="entry name" value="MFS general substrate transporter"/>
    <property type="match status" value="1"/>
</dbReference>
<dbReference type="PROSITE" id="PS50850">
    <property type="entry name" value="MFS"/>
    <property type="match status" value="1"/>
</dbReference>
<dbReference type="Pfam" id="PF07690">
    <property type="entry name" value="MFS_1"/>
    <property type="match status" value="1"/>
</dbReference>
<name>A0A7J6PMR8_PEROL</name>
<feature type="transmembrane region" description="Helical" evidence="5">
    <location>
        <begin position="46"/>
        <end position="66"/>
    </location>
</feature>
<dbReference type="InterPro" id="IPR036259">
    <property type="entry name" value="MFS_trans_sf"/>
</dbReference>
<evidence type="ECO:0000256" key="4">
    <source>
        <dbReference type="ARBA" id="ARBA00023136"/>
    </source>
</evidence>
<reference evidence="7 8" key="1">
    <citation type="submission" date="2020-04" db="EMBL/GenBank/DDBJ databases">
        <title>Perkinsus olseni comparative genomics.</title>
        <authorList>
            <person name="Bogema D.R."/>
        </authorList>
    </citation>
    <scope>NUCLEOTIDE SEQUENCE [LARGE SCALE GENOMIC DNA]</scope>
    <source>
        <strain evidence="7">00978-12</strain>
    </source>
</reference>
<keyword evidence="4 5" id="KW-0472">Membrane</keyword>
<dbReference type="OrthoDB" id="436200at2759"/>
<organism evidence="7 8">
    <name type="scientific">Perkinsus olseni</name>
    <name type="common">Perkinsus atlanticus</name>
    <dbReference type="NCBI Taxonomy" id="32597"/>
    <lineage>
        <taxon>Eukaryota</taxon>
        <taxon>Sar</taxon>
        <taxon>Alveolata</taxon>
        <taxon>Perkinsozoa</taxon>
        <taxon>Perkinsea</taxon>
        <taxon>Perkinsida</taxon>
        <taxon>Perkinsidae</taxon>
        <taxon>Perkinsus</taxon>
    </lineage>
</organism>
<feature type="transmembrane region" description="Helical" evidence="5">
    <location>
        <begin position="72"/>
        <end position="94"/>
    </location>
</feature>
<dbReference type="InterPro" id="IPR020846">
    <property type="entry name" value="MFS_dom"/>
</dbReference>
<keyword evidence="3 5" id="KW-1133">Transmembrane helix</keyword>
<comment type="caution">
    <text evidence="7">The sequence shown here is derived from an EMBL/GenBank/DDBJ whole genome shotgun (WGS) entry which is preliminary data.</text>
</comment>
<dbReference type="EMBL" id="JABANP010000003">
    <property type="protein sequence ID" value="KAF4697434.1"/>
    <property type="molecule type" value="Genomic_DNA"/>
</dbReference>
<evidence type="ECO:0000256" key="2">
    <source>
        <dbReference type="ARBA" id="ARBA00022692"/>
    </source>
</evidence>
<dbReference type="GO" id="GO:0016020">
    <property type="term" value="C:membrane"/>
    <property type="evidence" value="ECO:0007669"/>
    <property type="project" value="UniProtKB-SubCell"/>
</dbReference>
<keyword evidence="2 5" id="KW-0812">Transmembrane</keyword>
<evidence type="ECO:0000313" key="8">
    <source>
        <dbReference type="Proteomes" id="UP000541610"/>
    </source>
</evidence>
<protein>
    <recommendedName>
        <fullName evidence="6">Major facilitator superfamily (MFS) profile domain-containing protein</fullName>
    </recommendedName>
</protein>
<dbReference type="InterPro" id="IPR011701">
    <property type="entry name" value="MFS"/>
</dbReference>
<dbReference type="PANTHER" id="PTHR24064">
    <property type="entry name" value="SOLUTE CARRIER FAMILY 22 MEMBER"/>
    <property type="match status" value="1"/>
</dbReference>
<gene>
    <name evidence="7" type="ORF">FOZ60_007520</name>
</gene>
<evidence type="ECO:0000256" key="3">
    <source>
        <dbReference type="ARBA" id="ARBA00022989"/>
    </source>
</evidence>
<dbReference type="GO" id="GO:0022857">
    <property type="term" value="F:transmembrane transporter activity"/>
    <property type="evidence" value="ECO:0007669"/>
    <property type="project" value="InterPro"/>
</dbReference>
<feature type="domain" description="Major facilitator superfamily (MFS) profile" evidence="6">
    <location>
        <begin position="1"/>
        <end position="102"/>
    </location>
</feature>
<sequence length="102" mass="10968">MHFWYQVTRTQTPEMISHQRFPSPLSGVLLGSLIAGHIADGVGRRPAILISYIVMVLAGVLSAFVGTVNGLMITRIFVGLSYGVVTPSTLALLLECTPIEQA</sequence>
<proteinExistence type="predicted"/>
<dbReference type="Gene3D" id="1.20.1250.20">
    <property type="entry name" value="MFS general substrate transporter like domains"/>
    <property type="match status" value="1"/>
</dbReference>
<evidence type="ECO:0000256" key="5">
    <source>
        <dbReference type="SAM" id="Phobius"/>
    </source>
</evidence>
<comment type="subcellular location">
    <subcellularLocation>
        <location evidence="1">Membrane</location>
        <topology evidence="1">Multi-pass membrane protein</topology>
    </subcellularLocation>
</comment>
<dbReference type="Proteomes" id="UP000541610">
    <property type="component" value="Unassembled WGS sequence"/>
</dbReference>
<dbReference type="AlphaFoldDB" id="A0A7J6PMR8"/>